<keyword evidence="5" id="KW-1185">Reference proteome</keyword>
<comment type="caution">
    <text evidence="2">The sequence shown here is derived from an EMBL/GenBank/DDBJ whole genome shotgun (WGS) entry which is preliminary data.</text>
</comment>
<evidence type="ECO:0000313" key="3">
    <source>
        <dbReference type="EMBL" id="KRZ67769.1"/>
    </source>
</evidence>
<dbReference type="EMBL" id="JYDO01000186">
    <property type="protein sequence ID" value="KRZ67787.1"/>
    <property type="molecule type" value="Genomic_DNA"/>
</dbReference>
<name>A0A0V1M342_9BILA</name>
<proteinExistence type="predicted"/>
<sequence>MQAQAILCDYSSFMHYIFTQILRYSHAVLDCANTEAHVLHFQACCCRKATSRSQRLFSSLPNH</sequence>
<reference evidence="2 5" key="1">
    <citation type="submission" date="2015-01" db="EMBL/GenBank/DDBJ databases">
        <title>Evolution of Trichinella species and genotypes.</title>
        <authorList>
            <person name="Korhonen P.K."/>
            <person name="Edoardo P."/>
            <person name="Giuseppe L.R."/>
            <person name="Gasser R.B."/>
        </authorList>
    </citation>
    <scope>NUCLEOTIDE SEQUENCE [LARGE SCALE GENOMIC DNA]</scope>
    <source>
        <strain evidence="2">ISS1980</strain>
    </source>
</reference>
<dbReference type="EMBL" id="JYDO01000186">
    <property type="protein sequence ID" value="KRZ67769.1"/>
    <property type="molecule type" value="Genomic_DNA"/>
</dbReference>
<dbReference type="Proteomes" id="UP000054843">
    <property type="component" value="Unassembled WGS sequence"/>
</dbReference>
<accession>A0A0V1M342</accession>
<evidence type="ECO:0000313" key="1">
    <source>
        <dbReference type="EMBL" id="KRZ66236.1"/>
    </source>
</evidence>
<dbReference type="EMBL" id="JYDO01000253">
    <property type="protein sequence ID" value="KRZ66267.1"/>
    <property type="molecule type" value="Genomic_DNA"/>
</dbReference>
<gene>
    <name evidence="2" type="ORF">T10_10406</name>
    <name evidence="3" type="ORF">T10_2809</name>
    <name evidence="4" type="ORF">T10_700</name>
    <name evidence="1" type="ORF">T10_7134</name>
</gene>
<organism evidence="2 5">
    <name type="scientific">Trichinella papuae</name>
    <dbReference type="NCBI Taxonomy" id="268474"/>
    <lineage>
        <taxon>Eukaryota</taxon>
        <taxon>Metazoa</taxon>
        <taxon>Ecdysozoa</taxon>
        <taxon>Nematoda</taxon>
        <taxon>Enoplea</taxon>
        <taxon>Dorylaimia</taxon>
        <taxon>Trichinellida</taxon>
        <taxon>Trichinellidae</taxon>
        <taxon>Trichinella</taxon>
    </lineage>
</organism>
<dbReference type="AlphaFoldDB" id="A0A0V1M342"/>
<evidence type="ECO:0000313" key="5">
    <source>
        <dbReference type="Proteomes" id="UP000054843"/>
    </source>
</evidence>
<dbReference type="OrthoDB" id="5925126at2759"/>
<evidence type="ECO:0000313" key="4">
    <source>
        <dbReference type="EMBL" id="KRZ67787.1"/>
    </source>
</evidence>
<protein>
    <submittedName>
        <fullName evidence="2">Uncharacterized protein</fullName>
    </submittedName>
</protein>
<evidence type="ECO:0000313" key="2">
    <source>
        <dbReference type="EMBL" id="KRZ66267.1"/>
    </source>
</evidence>
<dbReference type="EMBL" id="JYDO01000254">
    <property type="protein sequence ID" value="KRZ66236.1"/>
    <property type="molecule type" value="Genomic_DNA"/>
</dbReference>